<organism evidence="1">
    <name type="scientific">Lotharella globosa</name>
    <dbReference type="NCBI Taxonomy" id="91324"/>
    <lineage>
        <taxon>Eukaryota</taxon>
        <taxon>Sar</taxon>
        <taxon>Rhizaria</taxon>
        <taxon>Cercozoa</taxon>
        <taxon>Chlorarachniophyceae</taxon>
        <taxon>Lotharella</taxon>
    </lineage>
</organism>
<sequence length="110" mass="12187">MRSLNTAPRAVSKQLKPETLEQECDDGLRVLRGRRKTVNIWELVPDRLGSVDLHPVHRASLVAGTQPGVAASDEGRAHLQHSLLSQRDHRLYALAQVEDQTLAFIKSTAS</sequence>
<proteinExistence type="predicted"/>
<gene>
    <name evidence="1" type="ORF">LGLO00237_LOCUS18342</name>
</gene>
<accession>A0A7S3YZ80</accession>
<dbReference type="EMBL" id="HBIV01025551">
    <property type="protein sequence ID" value="CAE0666730.1"/>
    <property type="molecule type" value="Transcribed_RNA"/>
</dbReference>
<evidence type="ECO:0000313" key="1">
    <source>
        <dbReference type="EMBL" id="CAE0666730.1"/>
    </source>
</evidence>
<protein>
    <submittedName>
        <fullName evidence="1">Uncharacterized protein</fullName>
    </submittedName>
</protein>
<dbReference type="AlphaFoldDB" id="A0A7S3YZ80"/>
<name>A0A7S3YZ80_9EUKA</name>
<reference evidence="1" key="1">
    <citation type="submission" date="2021-01" db="EMBL/GenBank/DDBJ databases">
        <authorList>
            <person name="Corre E."/>
            <person name="Pelletier E."/>
            <person name="Niang G."/>
            <person name="Scheremetjew M."/>
            <person name="Finn R."/>
            <person name="Kale V."/>
            <person name="Holt S."/>
            <person name="Cochrane G."/>
            <person name="Meng A."/>
            <person name="Brown T."/>
            <person name="Cohen L."/>
        </authorList>
    </citation>
    <scope>NUCLEOTIDE SEQUENCE</scope>
    <source>
        <strain evidence="1">CCCM811</strain>
    </source>
</reference>